<keyword evidence="2" id="KW-1185">Reference proteome</keyword>
<organism evidence="1 2">
    <name type="scientific">Cohnella pontilimi</name>
    <dbReference type="NCBI Taxonomy" id="2564100"/>
    <lineage>
        <taxon>Bacteria</taxon>
        <taxon>Bacillati</taxon>
        <taxon>Bacillota</taxon>
        <taxon>Bacilli</taxon>
        <taxon>Bacillales</taxon>
        <taxon>Paenibacillaceae</taxon>
        <taxon>Cohnella</taxon>
    </lineage>
</organism>
<gene>
    <name evidence="1" type="ORF">E5161_20120</name>
</gene>
<dbReference type="AlphaFoldDB" id="A0A4V5LRB9"/>
<comment type="caution">
    <text evidence="1">The sequence shown here is derived from an EMBL/GenBank/DDBJ whole genome shotgun (WGS) entry which is preliminary data.</text>
</comment>
<dbReference type="Proteomes" id="UP000309673">
    <property type="component" value="Unassembled WGS sequence"/>
</dbReference>
<dbReference type="Pfam" id="PF10764">
    <property type="entry name" value="Gin"/>
    <property type="match status" value="1"/>
</dbReference>
<accession>A0A4V5LRB9</accession>
<dbReference type="InterPro" id="IPR019700">
    <property type="entry name" value="Sigma-G_inhibitor_Gin"/>
</dbReference>
<evidence type="ECO:0000313" key="2">
    <source>
        <dbReference type="Proteomes" id="UP000309673"/>
    </source>
</evidence>
<sequence length="64" mass="7537">MEALETLEYKTCIVCGQTKEEGITVVTEFICSSCESEIVQTTTKDEKYPFFIRQLRQLWVRFHV</sequence>
<evidence type="ECO:0000313" key="1">
    <source>
        <dbReference type="EMBL" id="TJY38599.1"/>
    </source>
</evidence>
<reference evidence="1 2" key="1">
    <citation type="submission" date="2019-04" db="EMBL/GenBank/DDBJ databases">
        <title>Cohnella sp. nov., isolated from soil.</title>
        <authorList>
            <person name="Kim W."/>
        </authorList>
    </citation>
    <scope>NUCLEOTIDE SEQUENCE [LARGE SCALE GENOMIC DNA]</scope>
    <source>
        <strain evidence="1 2">CAU 1483</strain>
    </source>
</reference>
<dbReference type="EMBL" id="SUPK01000013">
    <property type="protein sequence ID" value="TJY38599.1"/>
    <property type="molecule type" value="Genomic_DNA"/>
</dbReference>
<protein>
    <submittedName>
        <fullName evidence="1">Inhibitor of sigma-G Gin</fullName>
    </submittedName>
</protein>
<dbReference type="OrthoDB" id="2886653at2"/>
<proteinExistence type="predicted"/>
<name>A0A4V5LRB9_9BACL</name>